<dbReference type="EMBL" id="NKCZ01000130">
    <property type="protein sequence ID" value="POD81558.1"/>
    <property type="molecule type" value="Genomic_DNA"/>
</dbReference>
<dbReference type="AlphaFoldDB" id="A0A2S3U0I0"/>
<gene>
    <name evidence="1" type="ORF">S101258_03566</name>
</gene>
<name>A0A2S3U0I0_LACPN</name>
<evidence type="ECO:0000313" key="1">
    <source>
        <dbReference type="EMBL" id="POD81558.1"/>
    </source>
</evidence>
<accession>A0A2S3U0I0</accession>
<sequence length="108" mass="12721">MKNHEVLDLIQEITRNDGTSYMEIGNMLMNGRAELAAERGFIKQVRILQLNIPHSTHVAKYEQYINETFTIPDETMDHWEEWTKTPDMQAEVDLILKKSYWLKLLAKV</sequence>
<reference evidence="1 2" key="1">
    <citation type="submission" date="2017-06" db="EMBL/GenBank/DDBJ databases">
        <title>Genome sequence of Lactobacillus plantarum subsp. plantarum strain SRCM101258.</title>
        <authorList>
            <person name="Cho S.H."/>
        </authorList>
    </citation>
    <scope>NUCLEOTIDE SEQUENCE [LARGE SCALE GENOMIC DNA]</scope>
    <source>
        <strain evidence="1 2">SRCM101258</strain>
    </source>
</reference>
<evidence type="ECO:0000313" key="2">
    <source>
        <dbReference type="Proteomes" id="UP000236990"/>
    </source>
</evidence>
<dbReference type="Proteomes" id="UP000236990">
    <property type="component" value="Unassembled WGS sequence"/>
</dbReference>
<protein>
    <submittedName>
        <fullName evidence="1">Uncharacterized protein</fullName>
    </submittedName>
</protein>
<proteinExistence type="predicted"/>
<comment type="caution">
    <text evidence="1">The sequence shown here is derived from an EMBL/GenBank/DDBJ whole genome shotgun (WGS) entry which is preliminary data.</text>
</comment>
<organism evidence="1 2">
    <name type="scientific">Lactiplantibacillus plantarum subsp. plantarum</name>
    <dbReference type="NCBI Taxonomy" id="337330"/>
    <lineage>
        <taxon>Bacteria</taxon>
        <taxon>Bacillati</taxon>
        <taxon>Bacillota</taxon>
        <taxon>Bacilli</taxon>
        <taxon>Lactobacillales</taxon>
        <taxon>Lactobacillaceae</taxon>
        <taxon>Lactiplantibacillus</taxon>
    </lineage>
</organism>